<dbReference type="GO" id="GO:0008270">
    <property type="term" value="F:zinc ion binding"/>
    <property type="evidence" value="ECO:0007669"/>
    <property type="project" value="UniProtKB-KW"/>
</dbReference>
<proteinExistence type="predicted"/>
<protein>
    <recommendedName>
        <fullName evidence="5">RING-type domain-containing protein</fullName>
    </recommendedName>
</protein>
<dbReference type="InterPro" id="IPR051438">
    <property type="entry name" value="RNF_E3_ubiq-protein_ligase"/>
</dbReference>
<name>A0AAU9IQT2_9CILI</name>
<dbReference type="Gene3D" id="3.30.40.10">
    <property type="entry name" value="Zinc/RING finger domain, C3HC4 (zinc finger)"/>
    <property type="match status" value="1"/>
</dbReference>
<dbReference type="InterPro" id="IPR018957">
    <property type="entry name" value="Znf_C3HC4_RING-type"/>
</dbReference>
<dbReference type="EMBL" id="CAJZBQ010000012">
    <property type="protein sequence ID" value="CAG9314504.1"/>
    <property type="molecule type" value="Genomic_DNA"/>
</dbReference>
<dbReference type="PROSITE" id="PS50089">
    <property type="entry name" value="ZF_RING_2"/>
    <property type="match status" value="1"/>
</dbReference>
<evidence type="ECO:0000313" key="6">
    <source>
        <dbReference type="EMBL" id="CAG9314504.1"/>
    </source>
</evidence>
<dbReference type="SMART" id="SM00184">
    <property type="entry name" value="RING"/>
    <property type="match status" value="1"/>
</dbReference>
<organism evidence="6 7">
    <name type="scientific">Blepharisma stoltei</name>
    <dbReference type="NCBI Taxonomy" id="1481888"/>
    <lineage>
        <taxon>Eukaryota</taxon>
        <taxon>Sar</taxon>
        <taxon>Alveolata</taxon>
        <taxon>Ciliophora</taxon>
        <taxon>Postciliodesmatophora</taxon>
        <taxon>Heterotrichea</taxon>
        <taxon>Heterotrichida</taxon>
        <taxon>Blepharismidae</taxon>
        <taxon>Blepharisma</taxon>
    </lineage>
</organism>
<evidence type="ECO:0000259" key="5">
    <source>
        <dbReference type="PROSITE" id="PS50089"/>
    </source>
</evidence>
<dbReference type="GO" id="GO:0000209">
    <property type="term" value="P:protein polyubiquitination"/>
    <property type="evidence" value="ECO:0007669"/>
    <property type="project" value="TreeGrafter"/>
</dbReference>
<dbReference type="InterPro" id="IPR001841">
    <property type="entry name" value="Znf_RING"/>
</dbReference>
<keyword evidence="2 4" id="KW-0863">Zinc-finger</keyword>
<evidence type="ECO:0000256" key="3">
    <source>
        <dbReference type="ARBA" id="ARBA00022833"/>
    </source>
</evidence>
<keyword evidence="1" id="KW-0479">Metal-binding</keyword>
<evidence type="ECO:0000313" key="7">
    <source>
        <dbReference type="Proteomes" id="UP001162131"/>
    </source>
</evidence>
<gene>
    <name evidence="6" type="ORF">BSTOLATCC_MIC11506</name>
</gene>
<keyword evidence="7" id="KW-1185">Reference proteome</keyword>
<dbReference type="SUPFAM" id="SSF57850">
    <property type="entry name" value="RING/U-box"/>
    <property type="match status" value="1"/>
</dbReference>
<keyword evidence="3" id="KW-0862">Zinc</keyword>
<dbReference type="Pfam" id="PF05605">
    <property type="entry name" value="zf-Di19"/>
    <property type="match status" value="1"/>
</dbReference>
<dbReference type="GO" id="GO:0061630">
    <property type="term" value="F:ubiquitin protein ligase activity"/>
    <property type="evidence" value="ECO:0007669"/>
    <property type="project" value="TreeGrafter"/>
</dbReference>
<dbReference type="InterPro" id="IPR013083">
    <property type="entry name" value="Znf_RING/FYVE/PHD"/>
</dbReference>
<evidence type="ECO:0000256" key="4">
    <source>
        <dbReference type="PROSITE-ProRule" id="PRU00175"/>
    </source>
</evidence>
<evidence type="ECO:0000256" key="2">
    <source>
        <dbReference type="ARBA" id="ARBA00022771"/>
    </source>
</evidence>
<dbReference type="Proteomes" id="UP001162131">
    <property type="component" value="Unassembled WGS sequence"/>
</dbReference>
<accession>A0AAU9IQT2</accession>
<comment type="caution">
    <text evidence="6">The sequence shown here is derived from an EMBL/GenBank/DDBJ whole genome shotgun (WGS) entry which is preliminary data.</text>
</comment>
<dbReference type="GO" id="GO:0006511">
    <property type="term" value="P:ubiquitin-dependent protein catabolic process"/>
    <property type="evidence" value="ECO:0007669"/>
    <property type="project" value="TreeGrafter"/>
</dbReference>
<dbReference type="PANTHER" id="PTHR46016:SF1">
    <property type="entry name" value="RING-TYPE DOMAIN-CONTAINING PROTEIN"/>
    <property type="match status" value="1"/>
</dbReference>
<feature type="domain" description="RING-type" evidence="5">
    <location>
        <begin position="11"/>
        <end position="51"/>
    </location>
</feature>
<reference evidence="6" key="1">
    <citation type="submission" date="2021-09" db="EMBL/GenBank/DDBJ databases">
        <authorList>
            <consortium name="AG Swart"/>
            <person name="Singh M."/>
            <person name="Singh A."/>
            <person name="Seah K."/>
            <person name="Emmerich C."/>
        </authorList>
    </citation>
    <scope>NUCLEOTIDE SEQUENCE</scope>
    <source>
        <strain evidence="6">ATCC30299</strain>
    </source>
</reference>
<evidence type="ECO:0000256" key="1">
    <source>
        <dbReference type="ARBA" id="ARBA00022723"/>
    </source>
</evidence>
<dbReference type="PANTHER" id="PTHR46016">
    <property type="entry name" value="ZINC FINGER, RING/FYVE/PHD-TYPE"/>
    <property type="match status" value="1"/>
</dbReference>
<dbReference type="Pfam" id="PF00097">
    <property type="entry name" value="zf-C3HC4"/>
    <property type="match status" value="1"/>
</dbReference>
<dbReference type="AlphaFoldDB" id="A0AAU9IQT2"/>
<sequence>MDTDIKEEFQCSICLGVLVQPKVHKPCKKNFCSECITNVIKFTTSPCPICRSPLTSDLLMTNYNLWDQIKSSLYSCDCKQTFPYTSYNDHISICPSIKELIKKASKSIRRPKIPVINRWTYKCPCCGLKNFDRVSLLFHVNSKHQYKAAKCTICLAMPWGDPDEICIDINEHLQTMHQFDYDTFTDFSMDDEEILLKVLEESLYHQ</sequence>
<dbReference type="InterPro" id="IPR008598">
    <property type="entry name" value="Di19_Zn-bd"/>
</dbReference>